<dbReference type="PROSITE" id="PS50157">
    <property type="entry name" value="ZINC_FINGER_C2H2_2"/>
    <property type="match status" value="1"/>
</dbReference>
<keyword evidence="9" id="KW-0862">Zinc</keyword>
<accession>A0A9Q0KW20</accession>
<evidence type="ECO:0000259" key="11">
    <source>
        <dbReference type="PROSITE" id="PS50157"/>
    </source>
</evidence>
<dbReference type="InterPro" id="IPR041232">
    <property type="entry name" value="NPL"/>
</dbReference>
<comment type="subcellular location">
    <subcellularLocation>
        <location evidence="1">Nucleus</location>
        <location evidence="1">Nucleolus</location>
    </subcellularLocation>
</comment>
<name>A0A9Q0KW20_9MAGN</name>
<protein>
    <recommendedName>
        <fullName evidence="11">C2H2-type domain-containing protein</fullName>
    </recommendedName>
</protein>
<comment type="similarity">
    <text evidence="2">Belongs to the histone deacetylase HD2 family.</text>
</comment>
<proteinExistence type="inferred from homology"/>
<dbReference type="Proteomes" id="UP001141806">
    <property type="component" value="Unassembled WGS sequence"/>
</dbReference>
<dbReference type="GO" id="GO:0016787">
    <property type="term" value="F:hydrolase activity"/>
    <property type="evidence" value="ECO:0007669"/>
    <property type="project" value="UniProtKB-KW"/>
</dbReference>
<dbReference type="GO" id="GO:0005730">
    <property type="term" value="C:nucleolus"/>
    <property type="evidence" value="ECO:0007669"/>
    <property type="project" value="UniProtKB-SubCell"/>
</dbReference>
<dbReference type="Gene3D" id="2.60.120.340">
    <property type="entry name" value="Nucleoplasmin core domain"/>
    <property type="match status" value="1"/>
</dbReference>
<dbReference type="GO" id="GO:0008270">
    <property type="term" value="F:zinc ion binding"/>
    <property type="evidence" value="ECO:0007669"/>
    <property type="project" value="UniProtKB-KW"/>
</dbReference>
<evidence type="ECO:0000256" key="3">
    <source>
        <dbReference type="ARBA" id="ARBA00022491"/>
    </source>
</evidence>
<evidence type="ECO:0000256" key="4">
    <source>
        <dbReference type="ARBA" id="ARBA00022801"/>
    </source>
</evidence>
<dbReference type="GO" id="GO:0006325">
    <property type="term" value="P:chromatin organization"/>
    <property type="evidence" value="ECO:0007669"/>
    <property type="project" value="UniProtKB-KW"/>
</dbReference>
<evidence type="ECO:0000256" key="7">
    <source>
        <dbReference type="ARBA" id="ARBA00023163"/>
    </source>
</evidence>
<evidence type="ECO:0000256" key="6">
    <source>
        <dbReference type="ARBA" id="ARBA00023015"/>
    </source>
</evidence>
<evidence type="ECO:0000313" key="12">
    <source>
        <dbReference type="EMBL" id="KAJ4977747.1"/>
    </source>
</evidence>
<dbReference type="EMBL" id="JAMYWD010000002">
    <property type="protein sequence ID" value="KAJ4977747.1"/>
    <property type="molecule type" value="Genomic_DNA"/>
</dbReference>
<dbReference type="AlphaFoldDB" id="A0A9Q0KW20"/>
<evidence type="ECO:0000256" key="5">
    <source>
        <dbReference type="ARBA" id="ARBA00022853"/>
    </source>
</evidence>
<evidence type="ECO:0000256" key="9">
    <source>
        <dbReference type="PROSITE-ProRule" id="PRU00042"/>
    </source>
</evidence>
<evidence type="ECO:0000256" key="1">
    <source>
        <dbReference type="ARBA" id="ARBA00004604"/>
    </source>
</evidence>
<evidence type="ECO:0000256" key="8">
    <source>
        <dbReference type="ARBA" id="ARBA00023242"/>
    </source>
</evidence>
<evidence type="ECO:0000256" key="10">
    <source>
        <dbReference type="SAM" id="MobiDB-lite"/>
    </source>
</evidence>
<comment type="caution">
    <text evidence="12">The sequence shown here is derived from an EMBL/GenBank/DDBJ whole genome shotgun (WGS) entry which is preliminary data.</text>
</comment>
<keyword evidence="9" id="KW-0863">Zinc-finger</keyword>
<dbReference type="PROSITE" id="PS00028">
    <property type="entry name" value="ZINC_FINGER_C2H2_1"/>
    <property type="match status" value="1"/>
</dbReference>
<keyword evidence="8" id="KW-0539">Nucleus</keyword>
<feature type="region of interest" description="Disordered" evidence="10">
    <location>
        <begin position="122"/>
        <end position="307"/>
    </location>
</feature>
<reference evidence="12" key="1">
    <citation type="journal article" date="2023" name="Plant J.">
        <title>The genome of the king protea, Protea cynaroides.</title>
        <authorList>
            <person name="Chang J."/>
            <person name="Duong T.A."/>
            <person name="Schoeman C."/>
            <person name="Ma X."/>
            <person name="Roodt D."/>
            <person name="Barker N."/>
            <person name="Li Z."/>
            <person name="Van de Peer Y."/>
            <person name="Mizrachi E."/>
        </authorList>
    </citation>
    <scope>NUCLEOTIDE SEQUENCE</scope>
    <source>
        <tissue evidence="12">Young leaves</tissue>
    </source>
</reference>
<dbReference type="InterPro" id="IPR013087">
    <property type="entry name" value="Znf_C2H2_type"/>
</dbReference>
<keyword evidence="5" id="KW-0156">Chromatin regulator</keyword>
<sequence length="307" mass="33299">MEFWGVEIKAGETLKVNPGDDKILHLSQANLGEVKKDKANESIPLFVKIGGQKLVIGTLSTEKCPQIIFDLVFEKEFELSHNWKNGSVYFIGYKSVLPDEYPSHDMASDSEEEDIPLQATENGKSVQKEQAKPATVKVNAAKPDSSSAKPKVKIVEPEKDDKSKDEDDDSDDEDFSEDDETDDEDLPDNIAGDDSDEDDEGSDEEEDEETPTPKKGKKRPSDSAAKTPASDKKAKLVTPLKTDGKKGGGVHTATPYPKQAAKTPNSDKAKGQTPKSGGKFSCTPCSKSFNSDGALQSHNKAKHTAGK</sequence>
<feature type="compositionally biased region" description="Acidic residues" evidence="10">
    <location>
        <begin position="166"/>
        <end position="210"/>
    </location>
</feature>
<keyword evidence="3" id="KW-0678">Repressor</keyword>
<dbReference type="FunFam" id="2.60.120.340:FF:000004">
    <property type="entry name" value="Histone deacetylase HDT1"/>
    <property type="match status" value="1"/>
</dbReference>
<keyword evidence="13" id="KW-1185">Reference proteome</keyword>
<feature type="compositionally biased region" description="Polar residues" evidence="10">
    <location>
        <begin position="283"/>
        <end position="298"/>
    </location>
</feature>
<gene>
    <name evidence="12" type="ORF">NE237_008527</name>
</gene>
<keyword evidence="9" id="KW-0479">Metal-binding</keyword>
<evidence type="ECO:0000313" key="13">
    <source>
        <dbReference type="Proteomes" id="UP001141806"/>
    </source>
</evidence>
<keyword evidence="4" id="KW-0378">Hydrolase</keyword>
<organism evidence="12 13">
    <name type="scientific">Protea cynaroides</name>
    <dbReference type="NCBI Taxonomy" id="273540"/>
    <lineage>
        <taxon>Eukaryota</taxon>
        <taxon>Viridiplantae</taxon>
        <taxon>Streptophyta</taxon>
        <taxon>Embryophyta</taxon>
        <taxon>Tracheophyta</taxon>
        <taxon>Spermatophyta</taxon>
        <taxon>Magnoliopsida</taxon>
        <taxon>Proteales</taxon>
        <taxon>Proteaceae</taxon>
        <taxon>Protea</taxon>
    </lineage>
</organism>
<dbReference type="OrthoDB" id="2019803at2759"/>
<feature type="compositionally biased region" description="Basic and acidic residues" evidence="10">
    <location>
        <begin position="153"/>
        <end position="165"/>
    </location>
</feature>
<dbReference type="Pfam" id="PF17800">
    <property type="entry name" value="NPL"/>
    <property type="match status" value="1"/>
</dbReference>
<evidence type="ECO:0000256" key="2">
    <source>
        <dbReference type="ARBA" id="ARBA00006673"/>
    </source>
</evidence>
<feature type="domain" description="C2H2-type" evidence="11">
    <location>
        <begin position="280"/>
        <end position="307"/>
    </location>
</feature>
<keyword evidence="7" id="KW-0804">Transcription</keyword>
<keyword evidence="6" id="KW-0805">Transcription regulation</keyword>